<evidence type="ECO:0000256" key="3">
    <source>
        <dbReference type="ARBA" id="ARBA00023012"/>
    </source>
</evidence>
<comment type="similarity">
    <text evidence="1">Belongs to the AfsR/DnrI/RedD regulatory family.</text>
</comment>
<reference evidence="9 10" key="1">
    <citation type="submission" date="2023-03" db="EMBL/GenBank/DDBJ databases">
        <title>Draft genome sequence of type strain Streptomyces ferralitis JCM 14344.</title>
        <authorList>
            <person name="Klaysubun C."/>
            <person name="Duangmal K."/>
        </authorList>
    </citation>
    <scope>NUCLEOTIDE SEQUENCE [LARGE SCALE GENOMIC DNA]</scope>
    <source>
        <strain evidence="9 10">JCM 14344</strain>
    </source>
</reference>
<dbReference type="EMBL" id="JARHTQ010000032">
    <property type="protein sequence ID" value="MDF2260285.1"/>
    <property type="molecule type" value="Genomic_DNA"/>
</dbReference>
<dbReference type="Pfam" id="PF00931">
    <property type="entry name" value="NB-ARC"/>
    <property type="match status" value="1"/>
</dbReference>
<proteinExistence type="inferred from homology"/>
<dbReference type="InterPro" id="IPR002182">
    <property type="entry name" value="NB-ARC"/>
</dbReference>
<dbReference type="PANTHER" id="PTHR35807">
    <property type="entry name" value="TRANSCRIPTIONAL REGULATOR REDD-RELATED"/>
    <property type="match status" value="1"/>
</dbReference>
<dbReference type="InterPro" id="IPR001867">
    <property type="entry name" value="OmpR/PhoB-type_DNA-bd"/>
</dbReference>
<feature type="DNA-binding region" description="OmpR/PhoB-type" evidence="7">
    <location>
        <begin position="1"/>
        <end position="99"/>
    </location>
</feature>
<dbReference type="CDD" id="cd15831">
    <property type="entry name" value="BTAD"/>
    <property type="match status" value="1"/>
</dbReference>
<dbReference type="InterPro" id="IPR005158">
    <property type="entry name" value="BTAD"/>
</dbReference>
<dbReference type="Gene3D" id="1.10.8.430">
    <property type="entry name" value="Helical domain of apoptotic protease-activating factors"/>
    <property type="match status" value="1"/>
</dbReference>
<dbReference type="InterPro" id="IPR042197">
    <property type="entry name" value="Apaf_helical"/>
</dbReference>
<dbReference type="SUPFAM" id="SSF52540">
    <property type="entry name" value="P-loop containing nucleoside triphosphate hydrolases"/>
    <property type="match status" value="1"/>
</dbReference>
<dbReference type="SMART" id="SM01043">
    <property type="entry name" value="BTAD"/>
    <property type="match status" value="1"/>
</dbReference>
<dbReference type="PRINTS" id="PR00364">
    <property type="entry name" value="DISEASERSIST"/>
</dbReference>
<dbReference type="PROSITE" id="PS51755">
    <property type="entry name" value="OMPR_PHOB"/>
    <property type="match status" value="1"/>
</dbReference>
<evidence type="ECO:0000256" key="5">
    <source>
        <dbReference type="ARBA" id="ARBA00023125"/>
    </source>
</evidence>
<keyword evidence="6" id="KW-0804">Transcription</keyword>
<evidence type="ECO:0000313" key="10">
    <source>
        <dbReference type="Proteomes" id="UP001220022"/>
    </source>
</evidence>
<gene>
    <name evidence="9" type="ORF">P2L57_32625</name>
</gene>
<dbReference type="Pfam" id="PF00486">
    <property type="entry name" value="Trans_reg_C"/>
    <property type="match status" value="1"/>
</dbReference>
<keyword evidence="3" id="KW-0902">Two-component regulatory system</keyword>
<organism evidence="9 10">
    <name type="scientific">Streptantibioticus ferralitis</name>
    <dbReference type="NCBI Taxonomy" id="236510"/>
    <lineage>
        <taxon>Bacteria</taxon>
        <taxon>Bacillati</taxon>
        <taxon>Actinomycetota</taxon>
        <taxon>Actinomycetes</taxon>
        <taxon>Kitasatosporales</taxon>
        <taxon>Streptomycetaceae</taxon>
        <taxon>Streptantibioticus</taxon>
    </lineage>
</organism>
<comment type="caution">
    <text evidence="9">The sequence shown here is derived from an EMBL/GenBank/DDBJ whole genome shotgun (WGS) entry which is preliminary data.</text>
</comment>
<dbReference type="InterPro" id="IPR036388">
    <property type="entry name" value="WH-like_DNA-bd_sf"/>
</dbReference>
<evidence type="ECO:0000256" key="1">
    <source>
        <dbReference type="ARBA" id="ARBA00005820"/>
    </source>
</evidence>
<dbReference type="InterPro" id="IPR016032">
    <property type="entry name" value="Sig_transdc_resp-reg_C-effctor"/>
</dbReference>
<dbReference type="InterPro" id="IPR027417">
    <property type="entry name" value="P-loop_NTPase"/>
</dbReference>
<dbReference type="SUPFAM" id="SSF48452">
    <property type="entry name" value="TPR-like"/>
    <property type="match status" value="1"/>
</dbReference>
<dbReference type="Proteomes" id="UP001220022">
    <property type="component" value="Unassembled WGS sequence"/>
</dbReference>
<dbReference type="Gene3D" id="1.25.40.10">
    <property type="entry name" value="Tetratricopeptide repeat domain"/>
    <property type="match status" value="1"/>
</dbReference>
<dbReference type="RefSeq" id="WP_275820738.1">
    <property type="nucleotide sequence ID" value="NZ_BAAANM010000021.1"/>
</dbReference>
<protein>
    <submittedName>
        <fullName evidence="9">BTAD domain-containing putative transcriptional regulator</fullName>
    </submittedName>
</protein>
<dbReference type="SUPFAM" id="SSF46894">
    <property type="entry name" value="C-terminal effector domain of the bipartite response regulators"/>
    <property type="match status" value="1"/>
</dbReference>
<dbReference type="SMART" id="SM00862">
    <property type="entry name" value="Trans_reg_C"/>
    <property type="match status" value="1"/>
</dbReference>
<evidence type="ECO:0000256" key="6">
    <source>
        <dbReference type="ARBA" id="ARBA00023163"/>
    </source>
</evidence>
<accession>A0ABT5Z8Z7</accession>
<feature type="domain" description="OmpR/PhoB-type" evidence="8">
    <location>
        <begin position="1"/>
        <end position="99"/>
    </location>
</feature>
<dbReference type="Pfam" id="PF03704">
    <property type="entry name" value="BTAD"/>
    <property type="match status" value="1"/>
</dbReference>
<dbReference type="Gene3D" id="1.10.10.10">
    <property type="entry name" value="Winged helix-like DNA-binding domain superfamily/Winged helix DNA-binding domain"/>
    <property type="match status" value="1"/>
</dbReference>
<evidence type="ECO:0000256" key="2">
    <source>
        <dbReference type="ARBA" id="ARBA00022737"/>
    </source>
</evidence>
<evidence type="ECO:0000259" key="8">
    <source>
        <dbReference type="PROSITE" id="PS51755"/>
    </source>
</evidence>
<dbReference type="InterPro" id="IPR051677">
    <property type="entry name" value="AfsR-DnrI-RedD_regulator"/>
</dbReference>
<keyword evidence="4" id="KW-0805">Transcription regulation</keyword>
<dbReference type="Gene3D" id="3.40.50.300">
    <property type="entry name" value="P-loop containing nucleotide triphosphate hydrolases"/>
    <property type="match status" value="1"/>
</dbReference>
<sequence>MTTEAVYFGLLGPLDIRCAARQIPLGAGRQRSVLALMLLQTNQEVTVESLIKRLWDGEPPGGARNAVQAYVARLRRTLREATGTDHLIRSGPGGYALTVPDDTVDLTRFRSRTAVAERCLARGELGLAARNFTESLSLWRGAALQDVPCETLQRDEAPALEDERLHVVERLCDLDLMQGAAANALSVLRGVVAERPLRERPWCQLITALCQCGRRAEALTAYHDIAQLLYAELGVEPGPDLRTVHQCLLDDVDIEWPPARDRIPQARPAAQAPWAEPRQLPCGPAELAGREAAEEQAVRLLGTPTAAGTVPVVVLTGAPGCGKTALAVRVAHRLAARFPDGQMFLPLAAPDGAPRDADDLLADALHATGLTATGDGQGCVPPGAMARSSLLRARLAGRRVLLVLDNAGDPAQVTPLLPGELGCAVLVTARTELPELTAFHGAHRMPLDCLEPGASLDLLARIVGRDRVATESEAAAELAAECGHLPLALCTAAANLASHRFSSFRAYANRLRTGDRLTLLSLGGGAGGPADGGGCAVRTAFEHSYRALPVPARRLFRLLGAAHLPETGTEAVAALADLPVEEAAGYVQRLAAAHLVTETARGRLRLPGLLRDYAAERARAEDDPEQLRAARARLVCWYASRTAAAVRACLAVPKRTSAAFTGSRQAGEWLESEAANLAALSRWTDGHGPQDAAVLFPEGARWRSPGAGSDGAA</sequence>
<evidence type="ECO:0000256" key="7">
    <source>
        <dbReference type="PROSITE-ProRule" id="PRU01091"/>
    </source>
</evidence>
<name>A0ABT5Z8Z7_9ACTN</name>
<evidence type="ECO:0000313" key="9">
    <source>
        <dbReference type="EMBL" id="MDF2260285.1"/>
    </source>
</evidence>
<dbReference type="PANTHER" id="PTHR35807:SF1">
    <property type="entry name" value="TRANSCRIPTIONAL REGULATOR REDD"/>
    <property type="match status" value="1"/>
</dbReference>
<evidence type="ECO:0000256" key="4">
    <source>
        <dbReference type="ARBA" id="ARBA00023015"/>
    </source>
</evidence>
<keyword evidence="5 7" id="KW-0238">DNA-binding</keyword>
<keyword evidence="2" id="KW-0677">Repeat</keyword>
<keyword evidence="10" id="KW-1185">Reference proteome</keyword>
<dbReference type="InterPro" id="IPR011990">
    <property type="entry name" value="TPR-like_helical_dom_sf"/>
</dbReference>